<evidence type="ECO:0000313" key="1">
    <source>
        <dbReference type="EMBL" id="OLV16510.1"/>
    </source>
</evidence>
<proteinExistence type="predicted"/>
<dbReference type="AlphaFoldDB" id="A0A1U7NUC1"/>
<dbReference type="Proteomes" id="UP000186607">
    <property type="component" value="Unassembled WGS sequence"/>
</dbReference>
<name>A0A1U7NUC1_9DEIO</name>
<gene>
    <name evidence="1" type="ORF">BOO71_0011581</name>
</gene>
<keyword evidence="2" id="KW-1185">Reference proteome</keyword>
<dbReference type="STRING" id="249408.BOO71_0011581"/>
<accession>A0A1U7NUC1</accession>
<evidence type="ECO:0000313" key="2">
    <source>
        <dbReference type="Proteomes" id="UP000186607"/>
    </source>
</evidence>
<protein>
    <submittedName>
        <fullName evidence="1">Uncharacterized protein</fullName>
    </submittedName>
</protein>
<reference evidence="1 2" key="1">
    <citation type="submission" date="2017-01" db="EMBL/GenBank/DDBJ databases">
        <title>Genome Analysis of Deinococcus marmoris KOPRI26562.</title>
        <authorList>
            <person name="Kim J.H."/>
            <person name="Oh H.-M."/>
        </authorList>
    </citation>
    <scope>NUCLEOTIDE SEQUENCE [LARGE SCALE GENOMIC DNA]</scope>
    <source>
        <strain evidence="1 2">KOPRI26562</strain>
    </source>
</reference>
<dbReference type="EMBL" id="MSTI01000138">
    <property type="protein sequence ID" value="OLV16510.1"/>
    <property type="molecule type" value="Genomic_DNA"/>
</dbReference>
<organism evidence="1 2">
    <name type="scientific">Deinococcus marmoris</name>
    <dbReference type="NCBI Taxonomy" id="249408"/>
    <lineage>
        <taxon>Bacteria</taxon>
        <taxon>Thermotogati</taxon>
        <taxon>Deinococcota</taxon>
        <taxon>Deinococci</taxon>
        <taxon>Deinococcales</taxon>
        <taxon>Deinococcaceae</taxon>
        <taxon>Deinococcus</taxon>
    </lineage>
</organism>
<sequence length="78" mass="8844">MPRVDSEVRRQRLTAQDEGKQLYGFRLFRAGIGTAPIPPLHARNPFFSCSLRSDYGCFQHPSIGVRISARRSSSERHA</sequence>
<comment type="caution">
    <text evidence="1">The sequence shown here is derived from an EMBL/GenBank/DDBJ whole genome shotgun (WGS) entry which is preliminary data.</text>
</comment>